<evidence type="ECO:0000313" key="8">
    <source>
        <dbReference type="Proteomes" id="UP000056255"/>
    </source>
</evidence>
<dbReference type="Proteomes" id="UP000062398">
    <property type="component" value="Chromosome"/>
</dbReference>
<dbReference type="GeneID" id="91756673"/>
<evidence type="ECO:0000313" key="3">
    <source>
        <dbReference type="EMBL" id="AKV77301.1"/>
    </source>
</evidence>
<evidence type="ECO:0000313" key="4">
    <source>
        <dbReference type="EMBL" id="AKV79551.1"/>
    </source>
</evidence>
<name>A0A088EAC0_9CREN</name>
<dbReference type="PATRIC" id="fig|43687.5.peg.2290"/>
<dbReference type="OrthoDB" id="387588at2157"/>
<reference evidence="1 7" key="1">
    <citation type="journal article" date="2014" name="J. Bacteriol.">
        <title>Role of an Archaeal PitA Transporter in the Copper and Arsenic Resistance of Metallosphaera sedula, an Extreme Thermoacidophile.</title>
        <authorList>
            <person name="McCarthy S."/>
            <person name="Ai C."/>
            <person name="Wheaton G."/>
            <person name="Tevatia R."/>
            <person name="Eckrich V."/>
            <person name="Kelly R."/>
            <person name="Blum P."/>
        </authorList>
    </citation>
    <scope>NUCLEOTIDE SEQUENCE [LARGE SCALE GENOMIC DNA]</scope>
    <source>
        <strain evidence="1 7">CuR1</strain>
    </source>
</reference>
<evidence type="ECO:0000313" key="11">
    <source>
        <dbReference type="Proteomes" id="UP000062475"/>
    </source>
</evidence>
<dbReference type="EMBL" id="CP012172">
    <property type="protein sequence ID" value="AKV75062.1"/>
    <property type="molecule type" value="Genomic_DNA"/>
</dbReference>
<dbReference type="Proteomes" id="UP000029084">
    <property type="component" value="Chromosome"/>
</dbReference>
<dbReference type="Proteomes" id="UP000062475">
    <property type="component" value="Chromosome"/>
</dbReference>
<dbReference type="EMBL" id="CP012176">
    <property type="protein sequence ID" value="AKV84029.1"/>
    <property type="molecule type" value="Genomic_DNA"/>
</dbReference>
<evidence type="ECO:0000313" key="9">
    <source>
        <dbReference type="Proteomes" id="UP000061362"/>
    </source>
</evidence>
<accession>A0A088EAC0</accession>
<dbReference type="RefSeq" id="WP_012022059.1">
    <property type="nucleotide sequence ID" value="NZ_AP019770.1"/>
</dbReference>
<proteinExistence type="predicted"/>
<dbReference type="EMBL" id="CP012175">
    <property type="protein sequence ID" value="AKV81796.1"/>
    <property type="molecule type" value="Genomic_DNA"/>
</dbReference>
<evidence type="ECO:0000313" key="1">
    <source>
        <dbReference type="EMBL" id="AIM28255.1"/>
    </source>
</evidence>
<protein>
    <submittedName>
        <fullName evidence="1">Uncharacterized protein</fullName>
    </submittedName>
</protein>
<dbReference type="EMBL" id="CP012174">
    <property type="protein sequence ID" value="AKV79551.1"/>
    <property type="molecule type" value="Genomic_DNA"/>
</dbReference>
<evidence type="ECO:0000313" key="6">
    <source>
        <dbReference type="EMBL" id="AKV84029.1"/>
    </source>
</evidence>
<dbReference type="Proteomes" id="UP000056255">
    <property type="component" value="Chromosome"/>
</dbReference>
<dbReference type="EMBL" id="CP008822">
    <property type="protein sequence ID" value="AIM28255.1"/>
    <property type="molecule type" value="Genomic_DNA"/>
</dbReference>
<dbReference type="AlphaFoldDB" id="A0A088EAC0"/>
<dbReference type="EMBL" id="CP012173">
    <property type="protein sequence ID" value="AKV77301.1"/>
    <property type="molecule type" value="Genomic_DNA"/>
</dbReference>
<evidence type="ECO:0000313" key="7">
    <source>
        <dbReference type="Proteomes" id="UP000029084"/>
    </source>
</evidence>
<evidence type="ECO:0000313" key="10">
    <source>
        <dbReference type="Proteomes" id="UP000062398"/>
    </source>
</evidence>
<reference evidence="6 8" key="3">
    <citation type="submission" date="2015-07" db="EMBL/GenBank/DDBJ databases">
        <title>Physiological, transcriptional responses and genome re-sequencing of acid resistant extremely thermoacidophilic Metallosphaera sedula SARC-M1.</title>
        <authorList>
            <person name="Ai C."/>
            <person name="McCarthy S."/>
            <person name="Eckrich V."/>
            <person name="Rudrappa D."/>
            <person name="Qiu G."/>
            <person name="Blum P."/>
        </authorList>
    </citation>
    <scope>NUCLEOTIDE SEQUENCE [LARGE SCALE GENOMIC DNA]</scope>
    <source>
        <strain evidence="6 8">SARC-M1</strain>
    </source>
</reference>
<gene>
    <name evidence="1" type="ORF">HA72_2133</name>
    <name evidence="2" type="ORF">MsedA_2185</name>
    <name evidence="3" type="ORF">MsedB_2187</name>
    <name evidence="4" type="ORF">MsedC_2185</name>
    <name evidence="5" type="ORF">MsedD_2186</name>
    <name evidence="6" type="ORF">MsedE_2187</name>
</gene>
<evidence type="ECO:0000313" key="2">
    <source>
        <dbReference type="EMBL" id="AKV75062.1"/>
    </source>
</evidence>
<dbReference type="Proteomes" id="UP000061362">
    <property type="component" value="Chromosome"/>
</dbReference>
<dbReference type="Proteomes" id="UP000068832">
    <property type="component" value="Chromosome"/>
</dbReference>
<sequence length="454" mass="48919">MATQTETKNLISILGDVSLRDVLEWLSTAMIGLTVAVDTAESTCAVNDVTRDPGSLTLKPSLIYPARFSSAGRTSSVSGIDQLVRHGIVVKSQGTNTSGQTREIYVFLGGYSQAWAYNVNKLGASQSGLGLSFSSDSNLIGRLLSGSYGITAVPMRPHKEVEFVSEFIPPASPCRSGIIQDITEFGAFFEMGMIPSFVPDVYRFIAELGLRHGQLFDGAALKGNVADAIRFASEIIPTWLPAQAATENPLSVFGIPGYVSYPNTLSSIPVEGVGPSLFSAVRDFFGLGVGEFPMIEGAPFFANLPCTGECEQLGLAGFVGDSGIIPDLEESYQGASFVVKSSYLVPPPRSYNFNDIVEYANSRGVGQAFIQAVDLLVDAIRLEEALVKAGLNEEEADLAVDQLEWTAELFERGIENLARDIVEELKAPSHPDHTDPVRQQVHRTYLCLRLGNCT</sequence>
<evidence type="ECO:0000313" key="12">
    <source>
        <dbReference type="Proteomes" id="UP000068832"/>
    </source>
</evidence>
<evidence type="ECO:0000313" key="5">
    <source>
        <dbReference type="EMBL" id="AKV81796.1"/>
    </source>
</evidence>
<organism evidence="1 7">
    <name type="scientific">Metallosphaera sedula</name>
    <dbReference type="NCBI Taxonomy" id="43687"/>
    <lineage>
        <taxon>Archaea</taxon>
        <taxon>Thermoproteota</taxon>
        <taxon>Thermoprotei</taxon>
        <taxon>Sulfolobales</taxon>
        <taxon>Sulfolobaceae</taxon>
        <taxon>Metallosphaera</taxon>
    </lineage>
</organism>
<reference evidence="9 10" key="2">
    <citation type="journal article" date="2015" name="Genome Announc.">
        <title>Complete Genome Sequences of Evolved Arsenate-Resistant Metallosphaera sedula Strains.</title>
        <authorList>
            <person name="Ai C."/>
            <person name="McCarthy S."/>
            <person name="Schackwitz W."/>
            <person name="Martin J."/>
            <person name="Lipzen A."/>
            <person name="Blum P."/>
        </authorList>
    </citation>
    <scope>NUCLEOTIDE SEQUENCE [LARGE SCALE GENOMIC DNA]</scope>
    <source>
        <strain evidence="4 10">ARS120-1</strain>
        <strain evidence="5 9">ARS120-2</strain>
        <strain evidence="2 12">ARS50-1</strain>
        <strain evidence="3 11">ARS50-2</strain>
    </source>
</reference>